<accession>A0ABD0RZM9</accession>
<keyword evidence="2" id="KW-1185">Reference proteome</keyword>
<evidence type="ECO:0000313" key="1">
    <source>
        <dbReference type="EMBL" id="KAL0204008.1"/>
    </source>
</evidence>
<organism evidence="1 2">
    <name type="scientific">Cirrhinus mrigala</name>
    <name type="common">Mrigala</name>
    <dbReference type="NCBI Taxonomy" id="683832"/>
    <lineage>
        <taxon>Eukaryota</taxon>
        <taxon>Metazoa</taxon>
        <taxon>Chordata</taxon>
        <taxon>Craniata</taxon>
        <taxon>Vertebrata</taxon>
        <taxon>Euteleostomi</taxon>
        <taxon>Actinopterygii</taxon>
        <taxon>Neopterygii</taxon>
        <taxon>Teleostei</taxon>
        <taxon>Ostariophysi</taxon>
        <taxon>Cypriniformes</taxon>
        <taxon>Cyprinidae</taxon>
        <taxon>Labeoninae</taxon>
        <taxon>Labeonini</taxon>
        <taxon>Cirrhinus</taxon>
    </lineage>
</organism>
<sequence>MHTPKQSAHLPIPLSQNIYQYRPARLKLPSNLYLCVRLNYIQRVKHHPETRSQNPSTYKIINQMPCLCLGFGEQLLNRSTQTEEKNIARAISKQDWNKATVKLSDAV</sequence>
<dbReference type="Proteomes" id="UP001529510">
    <property type="component" value="Unassembled WGS sequence"/>
</dbReference>
<feature type="non-terminal residue" evidence="1">
    <location>
        <position position="107"/>
    </location>
</feature>
<reference evidence="1 2" key="1">
    <citation type="submission" date="2024-05" db="EMBL/GenBank/DDBJ databases">
        <title>Genome sequencing and assembly of Indian major carp, Cirrhinus mrigala (Hamilton, 1822).</title>
        <authorList>
            <person name="Mohindra V."/>
            <person name="Chowdhury L.M."/>
            <person name="Lal K."/>
            <person name="Jena J.K."/>
        </authorList>
    </citation>
    <scope>NUCLEOTIDE SEQUENCE [LARGE SCALE GENOMIC DNA]</scope>
    <source>
        <strain evidence="1">CM1030</strain>
        <tissue evidence="1">Blood</tissue>
    </source>
</reference>
<dbReference type="EMBL" id="JAMKFB020000001">
    <property type="protein sequence ID" value="KAL0204008.1"/>
    <property type="molecule type" value="Genomic_DNA"/>
</dbReference>
<evidence type="ECO:0000313" key="2">
    <source>
        <dbReference type="Proteomes" id="UP001529510"/>
    </source>
</evidence>
<comment type="caution">
    <text evidence="1">The sequence shown here is derived from an EMBL/GenBank/DDBJ whole genome shotgun (WGS) entry which is preliminary data.</text>
</comment>
<gene>
    <name evidence="1" type="ORF">M9458_002026</name>
</gene>
<dbReference type="AlphaFoldDB" id="A0ABD0RZM9"/>
<proteinExistence type="predicted"/>
<protein>
    <submittedName>
        <fullName evidence="1">Uncharacterized protein</fullName>
    </submittedName>
</protein>
<name>A0ABD0RZM9_CIRMR</name>